<dbReference type="Gene3D" id="1.20.1250.20">
    <property type="entry name" value="MFS general substrate transporter like domains"/>
    <property type="match status" value="2"/>
</dbReference>
<organism evidence="12 13">
    <name type="scientific">Yersinia rohdei</name>
    <dbReference type="NCBI Taxonomy" id="29485"/>
    <lineage>
        <taxon>Bacteria</taxon>
        <taxon>Pseudomonadati</taxon>
        <taxon>Pseudomonadota</taxon>
        <taxon>Gammaproteobacteria</taxon>
        <taxon>Enterobacterales</taxon>
        <taxon>Yersiniaceae</taxon>
        <taxon>Yersinia</taxon>
    </lineage>
</organism>
<dbReference type="InterPro" id="IPR018457">
    <property type="entry name" value="LacY/RafB_perm_fam_CS"/>
</dbReference>
<dbReference type="GO" id="GO:0005886">
    <property type="term" value="C:plasma membrane"/>
    <property type="evidence" value="ECO:0007669"/>
    <property type="project" value="UniProtKB-SubCell"/>
</dbReference>
<dbReference type="PROSITE" id="PS00897">
    <property type="entry name" value="LACY_2"/>
    <property type="match status" value="1"/>
</dbReference>
<feature type="transmembrane region" description="Helical" evidence="10">
    <location>
        <begin position="359"/>
        <end position="379"/>
    </location>
</feature>
<evidence type="ECO:0000256" key="4">
    <source>
        <dbReference type="ARBA" id="ARBA00022475"/>
    </source>
</evidence>
<evidence type="ECO:0000256" key="3">
    <source>
        <dbReference type="ARBA" id="ARBA00022448"/>
    </source>
</evidence>
<feature type="transmembrane region" description="Helical" evidence="10">
    <location>
        <begin position="178"/>
        <end position="197"/>
    </location>
</feature>
<dbReference type="Pfam" id="PF01306">
    <property type="entry name" value="LacY_symp"/>
    <property type="match status" value="1"/>
</dbReference>
<evidence type="ECO:0000256" key="2">
    <source>
        <dbReference type="ARBA" id="ARBA00008980"/>
    </source>
</evidence>
<evidence type="ECO:0000313" key="12">
    <source>
        <dbReference type="EMBL" id="CQI89708.1"/>
    </source>
</evidence>
<dbReference type="InterPro" id="IPR020846">
    <property type="entry name" value="MFS_dom"/>
</dbReference>
<evidence type="ECO:0000256" key="1">
    <source>
        <dbReference type="ARBA" id="ARBA00004429"/>
    </source>
</evidence>
<comment type="similarity">
    <text evidence="2">Belongs to the major facilitator superfamily. Oligosaccharide:H(+) symporter (OHS) (TC 2.A.1.5) family.</text>
</comment>
<evidence type="ECO:0000256" key="7">
    <source>
        <dbReference type="ARBA" id="ARBA00022692"/>
    </source>
</evidence>
<dbReference type="InterPro" id="IPR000576">
    <property type="entry name" value="LacY/RafB_perm_fam"/>
</dbReference>
<evidence type="ECO:0000259" key="11">
    <source>
        <dbReference type="PROSITE" id="PS50850"/>
    </source>
</evidence>
<dbReference type="GO" id="GO:0030395">
    <property type="term" value="F:lactose binding"/>
    <property type="evidence" value="ECO:0007669"/>
    <property type="project" value="TreeGrafter"/>
</dbReference>
<dbReference type="NCBIfam" id="NF007077">
    <property type="entry name" value="PRK09528.1"/>
    <property type="match status" value="1"/>
</dbReference>
<feature type="transmembrane region" description="Helical" evidence="10">
    <location>
        <begin position="151"/>
        <end position="172"/>
    </location>
</feature>
<keyword evidence="8 10" id="KW-1133">Transmembrane helix</keyword>
<feature type="transmembrane region" description="Helical" evidence="10">
    <location>
        <begin position="118"/>
        <end position="139"/>
    </location>
</feature>
<feature type="transmembrane region" description="Helical" evidence="10">
    <location>
        <begin position="270"/>
        <end position="293"/>
    </location>
</feature>
<dbReference type="PRINTS" id="PR00174">
    <property type="entry name" value="LACYSMPORT"/>
</dbReference>
<sequence length="430" mass="47940">MSAINKPKSAFFNSNNPNFWIFGWFIFFYFFIMAACFPFLPIWLADVIGLSKTETGIVFSSLSLFAICFQPIFGVLSDKLGLKKHLLWTITLLLIFFAPFFLYVFAPLLKYNTLIGSLVGGSYLGFVFSGGSGAIEAYVERVSRTRGFEYGQARMFGCFGWGICASTAGILFNVNPDLVFWMGSGSAVILAILLLIAKPQASHSAQVMDKLGANESLFNLKMVAELFKMPKLWLFILYIIGVACVYDVFDQQFANFFKSFFESKQRGTEIFGYVTTLGELANALLMFCAPWIINRIGSKNALLMAGMFMSIRIFGSAFATTPLEVIALKMLHAFEVPFLLIGSFKYITSVFDVRFSATIYLIGFCFSKQVAAIFLSAFAGSMYDRIGFSHTYFILGSIALSFTLLSAFTLSGKGVFDNFTRHVTWLRAKA</sequence>
<evidence type="ECO:0000256" key="5">
    <source>
        <dbReference type="ARBA" id="ARBA00022519"/>
    </source>
</evidence>
<dbReference type="Proteomes" id="UP000042054">
    <property type="component" value="Unassembled WGS sequence"/>
</dbReference>
<dbReference type="PROSITE" id="PS00896">
    <property type="entry name" value="LACY_1"/>
    <property type="match status" value="1"/>
</dbReference>
<dbReference type="PROSITE" id="PS50850">
    <property type="entry name" value="MFS"/>
    <property type="match status" value="1"/>
</dbReference>
<feature type="transmembrane region" description="Helical" evidence="10">
    <location>
        <begin position="21"/>
        <end position="44"/>
    </location>
</feature>
<name>A0A0U1HS54_YERRO</name>
<comment type="subcellular location">
    <subcellularLocation>
        <location evidence="1">Cell inner membrane</location>
        <topology evidence="1">Multi-pass membrane protein</topology>
    </subcellularLocation>
</comment>
<proteinExistence type="inferred from homology"/>
<keyword evidence="5" id="KW-0997">Cell inner membrane</keyword>
<feature type="transmembrane region" description="Helical" evidence="10">
    <location>
        <begin position="56"/>
        <end position="74"/>
    </location>
</feature>
<feature type="transmembrane region" description="Helical" evidence="10">
    <location>
        <begin position="300"/>
        <end position="320"/>
    </location>
</feature>
<accession>A0A0U1HS54</accession>
<dbReference type="SUPFAM" id="SSF103473">
    <property type="entry name" value="MFS general substrate transporter"/>
    <property type="match status" value="1"/>
</dbReference>
<dbReference type="RefSeq" id="WP_004716742.1">
    <property type="nucleotide sequence ID" value="NZ_CABIHO010000113.1"/>
</dbReference>
<dbReference type="AlphaFoldDB" id="A0A0U1HS54"/>
<dbReference type="NCBIfam" id="TIGR00882">
    <property type="entry name" value="2A0105"/>
    <property type="match status" value="1"/>
</dbReference>
<feature type="domain" description="Major facilitator superfamily (MFS) profile" evidence="11">
    <location>
        <begin position="16"/>
        <end position="414"/>
    </location>
</feature>
<dbReference type="PANTHER" id="PTHR23522:SF10">
    <property type="entry name" value="3-PHENYLPROPIONIC ACID TRANSPORTER-RELATED"/>
    <property type="match status" value="1"/>
</dbReference>
<protein>
    <submittedName>
        <fullName evidence="12">Galactoside permease</fullName>
    </submittedName>
</protein>
<evidence type="ECO:0000256" key="10">
    <source>
        <dbReference type="SAM" id="Phobius"/>
    </source>
</evidence>
<feature type="transmembrane region" description="Helical" evidence="10">
    <location>
        <begin position="232"/>
        <end position="250"/>
    </location>
</feature>
<dbReference type="PANTHER" id="PTHR23522">
    <property type="entry name" value="BLL5896 PROTEIN"/>
    <property type="match status" value="1"/>
</dbReference>
<gene>
    <name evidence="12" type="primary">lacY_2</name>
    <name evidence="12" type="ORF">ERS008555_01732</name>
</gene>
<reference evidence="12 13" key="1">
    <citation type="submission" date="2015-03" db="EMBL/GenBank/DDBJ databases">
        <authorList>
            <person name="Murphy D."/>
        </authorList>
    </citation>
    <scope>NUCLEOTIDE SEQUENCE [LARGE SCALE GENOMIC DNA]</scope>
    <source>
        <strain evidence="12 13">68/02</strain>
    </source>
</reference>
<keyword evidence="3" id="KW-0813">Transport</keyword>
<keyword evidence="6" id="KW-0762">Sugar transport</keyword>
<dbReference type="GO" id="GO:0015528">
    <property type="term" value="F:lactose:proton symporter activity"/>
    <property type="evidence" value="ECO:0007669"/>
    <property type="project" value="TreeGrafter"/>
</dbReference>
<dbReference type="InterPro" id="IPR036259">
    <property type="entry name" value="MFS_trans_sf"/>
</dbReference>
<keyword evidence="9 10" id="KW-0472">Membrane</keyword>
<keyword evidence="7 10" id="KW-0812">Transmembrane</keyword>
<evidence type="ECO:0000256" key="6">
    <source>
        <dbReference type="ARBA" id="ARBA00022597"/>
    </source>
</evidence>
<keyword evidence="4" id="KW-1003">Cell membrane</keyword>
<feature type="transmembrane region" description="Helical" evidence="10">
    <location>
        <begin position="86"/>
        <end position="106"/>
    </location>
</feature>
<dbReference type="EMBL" id="CTKE01000007">
    <property type="protein sequence ID" value="CQI89708.1"/>
    <property type="molecule type" value="Genomic_DNA"/>
</dbReference>
<evidence type="ECO:0000313" key="13">
    <source>
        <dbReference type="Proteomes" id="UP000042054"/>
    </source>
</evidence>
<dbReference type="STRING" id="29485.CH64_141"/>
<evidence type="ECO:0000256" key="8">
    <source>
        <dbReference type="ARBA" id="ARBA00022989"/>
    </source>
</evidence>
<dbReference type="GeneID" id="45565517"/>
<dbReference type="OrthoDB" id="7065110at2"/>
<feature type="transmembrane region" description="Helical" evidence="10">
    <location>
        <begin position="391"/>
        <end position="411"/>
    </location>
</feature>
<evidence type="ECO:0000256" key="9">
    <source>
        <dbReference type="ARBA" id="ARBA00023136"/>
    </source>
</evidence>